<dbReference type="SUPFAM" id="SSF82679">
    <property type="entry name" value="N-utilization substance G protein NusG, N-terminal domain"/>
    <property type="match status" value="1"/>
</dbReference>
<evidence type="ECO:0000259" key="3">
    <source>
        <dbReference type="Pfam" id="PF02357"/>
    </source>
</evidence>
<dbReference type="EMBL" id="JALNMJ010000022">
    <property type="protein sequence ID" value="MCK7615195.1"/>
    <property type="molecule type" value="Genomic_DNA"/>
</dbReference>
<dbReference type="InterPro" id="IPR006645">
    <property type="entry name" value="NGN-like_dom"/>
</dbReference>
<sequence>MSKAKVKRPEIIHSLDLLKALVNQSSVEWLVIHTNPKCEARARDGLMAKGLLAYLPIECIERPYGMNTRKKAGGTYTVKRPMFARYLFAGIDLSKGQSVDDVRACDGVEGVVCFRESGRPARVRKKLLCEVIDVEHGTFEDEPVPDGFIAWLAQLEGGTMLGLVKGVWSGIDFAFTGYSEAKQRVYGTHDTKIGKVLVDVPVDAVKRPDVSKMQDDSSDPSGTGESIHHTNGATEAADPAN</sequence>
<comment type="caution">
    <text evidence="4">The sequence shown here is derived from an EMBL/GenBank/DDBJ whole genome shotgun (WGS) entry which is preliminary data.</text>
</comment>
<dbReference type="Proteomes" id="UP001431221">
    <property type="component" value="Unassembled WGS sequence"/>
</dbReference>
<accession>A0ABT0H147</accession>
<proteinExistence type="predicted"/>
<evidence type="ECO:0000313" key="4">
    <source>
        <dbReference type="EMBL" id="MCK7615195.1"/>
    </source>
</evidence>
<reference evidence="4" key="1">
    <citation type="submission" date="2022-04" db="EMBL/GenBank/DDBJ databases">
        <title>Roseibium sp. CAU 1639 isolated from mud.</title>
        <authorList>
            <person name="Kim W."/>
        </authorList>
    </citation>
    <scope>NUCLEOTIDE SEQUENCE</scope>
    <source>
        <strain evidence="4">CAU 1639</strain>
    </source>
</reference>
<organism evidence="4 5">
    <name type="scientific">Roseibium sediminicola</name>
    <dbReference type="NCBI Taxonomy" id="2933272"/>
    <lineage>
        <taxon>Bacteria</taxon>
        <taxon>Pseudomonadati</taxon>
        <taxon>Pseudomonadota</taxon>
        <taxon>Alphaproteobacteria</taxon>
        <taxon>Hyphomicrobiales</taxon>
        <taxon>Stappiaceae</taxon>
        <taxon>Roseibium</taxon>
    </lineage>
</organism>
<dbReference type="Pfam" id="PF02357">
    <property type="entry name" value="NusG"/>
    <property type="match status" value="1"/>
</dbReference>
<evidence type="ECO:0000256" key="1">
    <source>
        <dbReference type="ARBA" id="ARBA00023163"/>
    </source>
</evidence>
<keyword evidence="5" id="KW-1185">Reference proteome</keyword>
<keyword evidence="1" id="KW-0804">Transcription</keyword>
<gene>
    <name evidence="4" type="ORF">M0H32_23770</name>
</gene>
<protein>
    <recommendedName>
        <fullName evidence="3">NusG-like N-terminal domain-containing protein</fullName>
    </recommendedName>
</protein>
<dbReference type="RefSeq" id="WP_248158253.1">
    <property type="nucleotide sequence ID" value="NZ_JALNMJ010000022.1"/>
</dbReference>
<feature type="region of interest" description="Disordered" evidence="2">
    <location>
        <begin position="207"/>
        <end position="241"/>
    </location>
</feature>
<feature type="domain" description="NusG-like N-terminal" evidence="3">
    <location>
        <begin position="28"/>
        <end position="126"/>
    </location>
</feature>
<dbReference type="InterPro" id="IPR036735">
    <property type="entry name" value="NGN_dom_sf"/>
</dbReference>
<feature type="compositionally biased region" description="Polar residues" evidence="2">
    <location>
        <begin position="219"/>
        <end position="233"/>
    </location>
</feature>
<dbReference type="CDD" id="cd09886">
    <property type="entry name" value="NGN_SP"/>
    <property type="match status" value="1"/>
</dbReference>
<evidence type="ECO:0000313" key="5">
    <source>
        <dbReference type="Proteomes" id="UP001431221"/>
    </source>
</evidence>
<evidence type="ECO:0000256" key="2">
    <source>
        <dbReference type="SAM" id="MobiDB-lite"/>
    </source>
</evidence>
<name>A0ABT0H147_9HYPH</name>
<dbReference type="Gene3D" id="3.30.70.940">
    <property type="entry name" value="NusG, N-terminal domain"/>
    <property type="match status" value="1"/>
</dbReference>